<dbReference type="InterPro" id="IPR013655">
    <property type="entry name" value="PAS_fold_3"/>
</dbReference>
<feature type="domain" description="PAC" evidence="19">
    <location>
        <begin position="586"/>
        <end position="653"/>
    </location>
</feature>
<dbReference type="PANTHER" id="PTHR43304">
    <property type="entry name" value="PHYTOCHROME-LIKE PROTEIN CPH1"/>
    <property type="match status" value="1"/>
</dbReference>
<dbReference type="SUPFAM" id="SSF47384">
    <property type="entry name" value="Homodimeric domain of signal transducing histidine kinase"/>
    <property type="match status" value="1"/>
</dbReference>
<organism evidence="20 21">
    <name type="scientific">Abditibacterium utsteinense</name>
    <dbReference type="NCBI Taxonomy" id="1960156"/>
    <lineage>
        <taxon>Bacteria</taxon>
        <taxon>Pseudomonadati</taxon>
        <taxon>Abditibacteriota</taxon>
        <taxon>Abditibacteriia</taxon>
        <taxon>Abditibacteriales</taxon>
        <taxon>Abditibacteriaceae</taxon>
        <taxon>Abditibacterium</taxon>
    </lineage>
</organism>
<evidence type="ECO:0000256" key="15">
    <source>
        <dbReference type="SAM" id="Coils"/>
    </source>
</evidence>
<dbReference type="SMART" id="SM00387">
    <property type="entry name" value="HATPase_c"/>
    <property type="match status" value="1"/>
</dbReference>
<evidence type="ECO:0000313" key="21">
    <source>
        <dbReference type="Proteomes" id="UP000237684"/>
    </source>
</evidence>
<keyword evidence="21" id="KW-1185">Reference proteome</keyword>
<evidence type="ECO:0000256" key="10">
    <source>
        <dbReference type="ARBA" id="ARBA00022741"/>
    </source>
</evidence>
<comment type="catalytic activity">
    <reaction evidence="1">
        <text>ATP + protein L-histidine = ADP + protein N-phospho-L-histidine.</text>
        <dbReference type="EC" id="2.7.13.3"/>
    </reaction>
</comment>
<keyword evidence="11" id="KW-0418">Kinase</keyword>
<dbReference type="InterPro" id="IPR035965">
    <property type="entry name" value="PAS-like_dom_sf"/>
</dbReference>
<keyword evidence="4" id="KW-1003">Cell membrane</keyword>
<dbReference type="PRINTS" id="PR00344">
    <property type="entry name" value="BCTRLSENSOR"/>
</dbReference>
<dbReference type="Pfam" id="PF02518">
    <property type="entry name" value="HATPase_c"/>
    <property type="match status" value="1"/>
</dbReference>
<dbReference type="EMBL" id="NIGF01000013">
    <property type="protein sequence ID" value="PQV63334.1"/>
    <property type="molecule type" value="Genomic_DNA"/>
</dbReference>
<dbReference type="PROSITE" id="PS50110">
    <property type="entry name" value="RESPONSE_REGULATORY"/>
    <property type="match status" value="2"/>
</dbReference>
<dbReference type="Proteomes" id="UP000237684">
    <property type="component" value="Unassembled WGS sequence"/>
</dbReference>
<dbReference type="CDD" id="cd00130">
    <property type="entry name" value="PAS"/>
    <property type="match status" value="6"/>
</dbReference>
<keyword evidence="5" id="KW-0997">Cell inner membrane</keyword>
<evidence type="ECO:0000259" key="18">
    <source>
        <dbReference type="PROSITE" id="PS50112"/>
    </source>
</evidence>
<dbReference type="SMART" id="SM00448">
    <property type="entry name" value="REC"/>
    <property type="match status" value="2"/>
</dbReference>
<feature type="domain" description="PAS" evidence="18">
    <location>
        <begin position="771"/>
        <end position="843"/>
    </location>
</feature>
<evidence type="ECO:0000259" key="16">
    <source>
        <dbReference type="PROSITE" id="PS50109"/>
    </source>
</evidence>
<evidence type="ECO:0000259" key="19">
    <source>
        <dbReference type="PROSITE" id="PS50113"/>
    </source>
</evidence>
<dbReference type="InterPro" id="IPR003018">
    <property type="entry name" value="GAF"/>
</dbReference>
<dbReference type="SMART" id="SM00091">
    <property type="entry name" value="PAS"/>
    <property type="match status" value="8"/>
</dbReference>
<dbReference type="InterPro" id="IPR004358">
    <property type="entry name" value="Sig_transdc_His_kin-like_C"/>
</dbReference>
<dbReference type="Pfam" id="PF00072">
    <property type="entry name" value="Response_reg"/>
    <property type="match status" value="2"/>
</dbReference>
<dbReference type="InterPro" id="IPR036890">
    <property type="entry name" value="HATPase_C_sf"/>
</dbReference>
<feature type="domain" description="PAS" evidence="18">
    <location>
        <begin position="424"/>
        <end position="477"/>
    </location>
</feature>
<dbReference type="PROSITE" id="PS50109">
    <property type="entry name" value="HIS_KIN"/>
    <property type="match status" value="1"/>
</dbReference>
<proteinExistence type="predicted"/>
<feature type="domain" description="PAS" evidence="18">
    <location>
        <begin position="654"/>
        <end position="724"/>
    </location>
</feature>
<dbReference type="SMART" id="SM00388">
    <property type="entry name" value="HisKA"/>
    <property type="match status" value="1"/>
</dbReference>
<dbReference type="InterPro" id="IPR005467">
    <property type="entry name" value="His_kinase_dom"/>
</dbReference>
<evidence type="ECO:0000256" key="2">
    <source>
        <dbReference type="ARBA" id="ARBA00004429"/>
    </source>
</evidence>
<dbReference type="PROSITE" id="PS50113">
    <property type="entry name" value="PAC"/>
    <property type="match status" value="5"/>
</dbReference>
<dbReference type="InterPro" id="IPR013767">
    <property type="entry name" value="PAS_fold"/>
</dbReference>
<dbReference type="GO" id="GO:0000166">
    <property type="term" value="F:nucleotide binding"/>
    <property type="evidence" value="ECO:0007669"/>
    <property type="project" value="UniProtKB-KW"/>
</dbReference>
<dbReference type="SUPFAM" id="SSF55874">
    <property type="entry name" value="ATPase domain of HSP90 chaperone/DNA topoisomerase II/histidine kinase"/>
    <property type="match status" value="1"/>
</dbReference>
<dbReference type="InterPro" id="IPR029016">
    <property type="entry name" value="GAF-like_dom_sf"/>
</dbReference>
<evidence type="ECO:0000256" key="7">
    <source>
        <dbReference type="ARBA" id="ARBA00022679"/>
    </source>
</evidence>
<dbReference type="Pfam" id="PF00512">
    <property type="entry name" value="HisKA"/>
    <property type="match status" value="1"/>
</dbReference>
<sequence>MSLSLQRVLLVDDDEDDFVIVRDLLSDITGGALEIEWVSTYEAAYAALTHGQYDVCLLDYQLGRHTGLELLHALPAKNFVPTILLTGSEDYQIDVAAAKAGAADYLIKGDINAPLLERSIRYAIQRKISEDALLQAQRFAQATVDALPDNIAVLDEQGVIVAVNAAWRAFAKSNGSEIHGLASETNGIDKSGIDTNYLSVCESSEGEEGRTVAAGIRAVMAGDKELFCLEYLCQTSSEELWFEVRVKRFLGSGPLYVVVAHENITARKLAEQQIQIHSHLLNIIGQAVIVTDAAGIVTYWNDFAEKLYGWSSSEALGRNILNLTPADMTKEQGAEIMARLTQGESWSGEFLVQKRDGTPFPAYVINTPVLDQDGQVVSIIGLSLDITERKRAEERLQQSEANLAQAQQIAHLGSWELSLSNLSDLKSNALIWSDEVFRIFGYEPRQIEVSREVLFRAVHPDDRERIKALGMQALREKSTFSLDHRIVRPDGTERVVHEQGNFVFDAAGNPLKIVGIVQDVTERKRAEDLLREREEFQRALLENFPNGSVNVFDRELRYVMAAGRGLERSGMIPAQLLGKAVHEVFSSEQVALATSHYQSVIDGKTVEFELPHQGRFFNINAAPLLNRENEVANILVVAQDITARKQTEAALEATTQAIIATWESMTDAFFNLDATWCFTHINSQAARLWQRNAEELIGKNLWDEFPAAVAPKFHTEYHRAIEEQVAVDFEAFFPPHNIWYEVHAYPSPVGLSVYFRDISERKQAEEALRISIERFEILSRATNDAVWDWNLTTSELWWNEGLHTLFGYRKDAIEPGISSWKLRIHPDDLERVNHGIHQAIDHGQQSWSDEYRFRRADGSYAVIFDRGFVIRDANDLPIRMVGSMQDITDRKQAEEALRASEERFQSIVDNVPGMVYQFVRHPDGSIEWPFVSPSCQEMFEVKAQDIKNHPALPLNMIHPDDRAEFDATITTSEQTLVPWIWEGRLRTPSGKSKWVQGTSSPQRLPDGGSLCTGLLMDVTARKEAESQRDRFFTMSLDMLGVVGFDGYFKRLNPAFSETLGYSEAELMSKPFLDFVHLEDRDATQGAIEKLTQGDLLVGFTNRYLSKSGVWRWLEWKSVAVVEEGVIYAAARDVTDRREAETALLLTNDALEERVAARTMELENSNAALQFQIAEREGAEAQTRTRARQQEAVAELGHRALTDVDIDTLLADATTLVTATLDVEFSSVLELMPGGESLRFRADSGWSTQNSLSISEVLMPADIQSQSGYALLSKSPLIVTDLRTETRFEPSPFLLKSGIVSGIKVIIGGYEEPFGTLGAHTIHPREFTQDDVNFLQAIANVLAAALERYKVESEIRQLNTQLKNANENLRIENIERFMALGTLREVTTGLQQAKDEAEQAKENAEIANRAKSEFLSRMSHELRTPLNAILGFGQILDREELTALQKESIGYILKGGRHLLSLINEVLDIARVEAGHIELSIEPISLVEVVAESCALVRPLAAHREIRFGNDKIVEDCPDVIGHYVMADRQRLKQVLINLLSNAIKYNRQAGEVIVSVHQVANQRVQLRVRDSGFGMTVQDIQKLFTPFERLSAADSEIEGTGLGLVLSQRLMASMGGSMGVESIVEQGSTFWIELPQAEAPLQALAESPISQPESLREVERVYTVLSIEDNLSNIRLLEAILESRPEITLLTAMQGSIGLDLAREHLPDLILLDLHLPGMPGIEVLKQLRQSADTKNIPVIVISADATPSQIERLLGAGAIAYLTKPLNVVQFLSQLDEVLRMSTDAKSSDSDERITE</sequence>
<dbReference type="GO" id="GO:0005886">
    <property type="term" value="C:plasma membrane"/>
    <property type="evidence" value="ECO:0007669"/>
    <property type="project" value="UniProtKB-SubCell"/>
</dbReference>
<protein>
    <recommendedName>
        <fullName evidence="3">histidine kinase</fullName>
        <ecNumber evidence="3">2.7.13.3</ecNumber>
    </recommendedName>
</protein>
<evidence type="ECO:0000256" key="11">
    <source>
        <dbReference type="ARBA" id="ARBA00022777"/>
    </source>
</evidence>
<accession>A0A2S8SRA0</accession>
<dbReference type="SMART" id="SM00065">
    <property type="entry name" value="GAF"/>
    <property type="match status" value="1"/>
</dbReference>
<keyword evidence="6 14" id="KW-0597">Phosphoprotein</keyword>
<dbReference type="CDD" id="cd00156">
    <property type="entry name" value="REC"/>
    <property type="match status" value="1"/>
</dbReference>
<dbReference type="NCBIfam" id="TIGR00229">
    <property type="entry name" value="sensory_box"/>
    <property type="match status" value="7"/>
</dbReference>
<dbReference type="SUPFAM" id="SSF55781">
    <property type="entry name" value="GAF domain-like"/>
    <property type="match status" value="1"/>
</dbReference>
<evidence type="ECO:0000259" key="17">
    <source>
        <dbReference type="PROSITE" id="PS50110"/>
    </source>
</evidence>
<dbReference type="SUPFAM" id="SSF55785">
    <property type="entry name" value="PYP-like sensor domain (PAS domain)"/>
    <property type="match status" value="8"/>
</dbReference>
<dbReference type="Gene3D" id="3.40.50.2300">
    <property type="match status" value="2"/>
</dbReference>
<dbReference type="InterPro" id="IPR011006">
    <property type="entry name" value="CheY-like_superfamily"/>
</dbReference>
<keyword evidence="12" id="KW-1133">Transmembrane helix</keyword>
<dbReference type="InterPro" id="IPR003594">
    <property type="entry name" value="HATPase_dom"/>
</dbReference>
<dbReference type="Gene3D" id="1.10.287.130">
    <property type="match status" value="1"/>
</dbReference>
<dbReference type="InterPro" id="IPR000014">
    <property type="entry name" value="PAS"/>
</dbReference>
<keyword evidence="15" id="KW-0175">Coiled coil</keyword>
<dbReference type="Gene3D" id="3.30.565.10">
    <property type="entry name" value="Histidine kinase-like ATPase, C-terminal domain"/>
    <property type="match status" value="1"/>
</dbReference>
<evidence type="ECO:0000256" key="8">
    <source>
        <dbReference type="ARBA" id="ARBA00022692"/>
    </source>
</evidence>
<dbReference type="PROSITE" id="PS50112">
    <property type="entry name" value="PAS"/>
    <property type="match status" value="5"/>
</dbReference>
<feature type="domain" description="PAC" evidence="19">
    <location>
        <begin position="346"/>
        <end position="398"/>
    </location>
</feature>
<dbReference type="FunFam" id="2.10.70.100:FF:000001">
    <property type="entry name" value="Sensory transduction histidine kinase"/>
    <property type="match status" value="1"/>
</dbReference>
<keyword evidence="13" id="KW-0472">Membrane</keyword>
<evidence type="ECO:0000256" key="3">
    <source>
        <dbReference type="ARBA" id="ARBA00012438"/>
    </source>
</evidence>
<dbReference type="InterPro" id="IPR052162">
    <property type="entry name" value="Sensor_kinase/Photoreceptor"/>
</dbReference>
<dbReference type="GO" id="GO:0000155">
    <property type="term" value="F:phosphorelay sensor kinase activity"/>
    <property type="evidence" value="ECO:0007669"/>
    <property type="project" value="InterPro"/>
</dbReference>
<evidence type="ECO:0000313" key="20">
    <source>
        <dbReference type="EMBL" id="PQV63334.1"/>
    </source>
</evidence>
<dbReference type="OrthoDB" id="8552871at2"/>
<dbReference type="GO" id="GO:0006355">
    <property type="term" value="P:regulation of DNA-templated transcription"/>
    <property type="evidence" value="ECO:0007669"/>
    <property type="project" value="InterPro"/>
</dbReference>
<evidence type="ECO:0000256" key="4">
    <source>
        <dbReference type="ARBA" id="ARBA00022475"/>
    </source>
</evidence>
<feature type="domain" description="PAC" evidence="19">
    <location>
        <begin position="847"/>
        <end position="899"/>
    </location>
</feature>
<feature type="coiled-coil region" evidence="15">
    <location>
        <begin position="1347"/>
        <end position="1416"/>
    </location>
</feature>
<dbReference type="PANTHER" id="PTHR43304:SF1">
    <property type="entry name" value="PAC DOMAIN-CONTAINING PROTEIN"/>
    <property type="match status" value="1"/>
</dbReference>
<evidence type="ECO:0000256" key="6">
    <source>
        <dbReference type="ARBA" id="ARBA00022553"/>
    </source>
</evidence>
<dbReference type="CDD" id="cd00082">
    <property type="entry name" value="HisKA"/>
    <property type="match status" value="1"/>
</dbReference>
<keyword evidence="10" id="KW-0547">Nucleotide-binding</keyword>
<comment type="subcellular location">
    <subcellularLocation>
        <location evidence="2">Cell inner membrane</location>
        <topology evidence="2">Multi-pass membrane protein</topology>
    </subcellularLocation>
</comment>
<keyword evidence="9" id="KW-0677">Repeat</keyword>
<name>A0A2S8SRA0_9BACT</name>
<dbReference type="Pfam" id="PF00989">
    <property type="entry name" value="PAS"/>
    <property type="match status" value="1"/>
</dbReference>
<dbReference type="Gene3D" id="3.30.450.40">
    <property type="match status" value="1"/>
</dbReference>
<dbReference type="InterPro" id="IPR036097">
    <property type="entry name" value="HisK_dim/P_sf"/>
</dbReference>
<dbReference type="InterPro" id="IPR000700">
    <property type="entry name" value="PAS-assoc_C"/>
</dbReference>
<dbReference type="Pfam" id="PF08448">
    <property type="entry name" value="PAS_4"/>
    <property type="match status" value="2"/>
</dbReference>
<evidence type="ECO:0000256" key="5">
    <source>
        <dbReference type="ARBA" id="ARBA00022519"/>
    </source>
</evidence>
<comment type="caution">
    <text evidence="20">The sequence shown here is derived from an EMBL/GenBank/DDBJ whole genome shotgun (WGS) entry which is preliminary data.</text>
</comment>
<feature type="domain" description="Response regulatory" evidence="17">
    <location>
        <begin position="7"/>
        <end position="123"/>
    </location>
</feature>
<dbReference type="Pfam" id="PF01590">
    <property type="entry name" value="GAF"/>
    <property type="match status" value="1"/>
</dbReference>
<feature type="domain" description="PAS" evidence="18">
    <location>
        <begin position="273"/>
        <end position="321"/>
    </location>
</feature>
<evidence type="ECO:0000256" key="12">
    <source>
        <dbReference type="ARBA" id="ARBA00022989"/>
    </source>
</evidence>
<dbReference type="Gene3D" id="2.10.70.100">
    <property type="match status" value="1"/>
</dbReference>
<evidence type="ECO:0000256" key="9">
    <source>
        <dbReference type="ARBA" id="ARBA00022737"/>
    </source>
</evidence>
<dbReference type="SMART" id="SM00086">
    <property type="entry name" value="PAC"/>
    <property type="match status" value="7"/>
</dbReference>
<feature type="domain" description="PAC" evidence="19">
    <location>
        <begin position="979"/>
        <end position="1030"/>
    </location>
</feature>
<feature type="domain" description="PAC" evidence="19">
    <location>
        <begin position="480"/>
        <end position="532"/>
    </location>
</feature>
<feature type="domain" description="Response regulatory" evidence="17">
    <location>
        <begin position="1663"/>
        <end position="1780"/>
    </location>
</feature>
<gene>
    <name evidence="20" type="ORF">B1R32_11361</name>
</gene>
<dbReference type="InterPro" id="IPR003661">
    <property type="entry name" value="HisK_dim/P_dom"/>
</dbReference>
<keyword evidence="8" id="KW-0812">Transmembrane</keyword>
<evidence type="ECO:0000256" key="1">
    <source>
        <dbReference type="ARBA" id="ARBA00000085"/>
    </source>
</evidence>
<feature type="modified residue" description="4-aspartylphosphate" evidence="14">
    <location>
        <position position="1713"/>
    </location>
</feature>
<dbReference type="SUPFAM" id="SSF52172">
    <property type="entry name" value="CheY-like"/>
    <property type="match status" value="2"/>
</dbReference>
<dbReference type="Pfam" id="PF08447">
    <property type="entry name" value="PAS_3"/>
    <property type="match status" value="4"/>
</dbReference>
<dbReference type="EC" id="2.7.13.3" evidence="3"/>
<dbReference type="Gene3D" id="3.30.450.20">
    <property type="entry name" value="PAS domain"/>
    <property type="match status" value="8"/>
</dbReference>
<feature type="modified residue" description="4-aspartylphosphate" evidence="14">
    <location>
        <position position="59"/>
    </location>
</feature>
<evidence type="ECO:0000256" key="14">
    <source>
        <dbReference type="PROSITE-ProRule" id="PRU00169"/>
    </source>
</evidence>
<evidence type="ECO:0000256" key="13">
    <source>
        <dbReference type="ARBA" id="ARBA00023136"/>
    </source>
</evidence>
<keyword evidence="7" id="KW-0808">Transferase</keyword>
<dbReference type="InterPro" id="IPR001789">
    <property type="entry name" value="Sig_transdc_resp-reg_receiver"/>
</dbReference>
<dbReference type="RefSeq" id="WP_106380576.1">
    <property type="nucleotide sequence ID" value="NZ_NIGF01000013.1"/>
</dbReference>
<dbReference type="InParanoid" id="A0A2S8SRA0"/>
<dbReference type="InterPro" id="IPR001610">
    <property type="entry name" value="PAC"/>
</dbReference>
<dbReference type="InterPro" id="IPR013656">
    <property type="entry name" value="PAS_4"/>
</dbReference>
<feature type="domain" description="PAS" evidence="18">
    <location>
        <begin position="1045"/>
        <end position="1094"/>
    </location>
</feature>
<reference evidence="20 21" key="1">
    <citation type="journal article" date="2018" name="Syst. Appl. Microbiol.">
        <title>Abditibacterium utsteinense sp. nov., the first cultivated member of candidate phylum FBP, isolated from ice-free Antarctic soil samples.</title>
        <authorList>
            <person name="Tahon G."/>
            <person name="Tytgat B."/>
            <person name="Lebbe L."/>
            <person name="Carlier A."/>
            <person name="Willems A."/>
        </authorList>
    </citation>
    <scope>NUCLEOTIDE SEQUENCE [LARGE SCALE GENOMIC DNA]</scope>
    <source>
        <strain evidence="20 21">LMG 29911</strain>
    </source>
</reference>
<feature type="domain" description="Histidine kinase" evidence="16">
    <location>
        <begin position="1416"/>
        <end position="1638"/>
    </location>
</feature>